<name>A0A1G9TVL3_9BACT</name>
<dbReference type="Gene3D" id="3.30.70.1890">
    <property type="match status" value="1"/>
</dbReference>
<dbReference type="Proteomes" id="UP000198510">
    <property type="component" value="Unassembled WGS sequence"/>
</dbReference>
<sequence length="222" mass="25216">MRLQLHLTPNTEPVPFNHLHHLTGALHKWLGPNDLHDGLSLYSFGWLHNAKRRKDQLHFPHGSVWNLSFFDPQIAKTALNGVMQSPTVAYGMNVNEVQLIDIPELSNSVRFYTDRSSIVIRRRREDGSRQYLLWDQPEVDEALTQLLRRKLEVAGLTGDHLKVRVAFDREYPDARTRTITIKKIQHRGSECPVIVEGTSEALQFAWTVGIGELTGSGFGAVC</sequence>
<dbReference type="AlphaFoldDB" id="A0A1G9TVL3"/>
<protein>
    <submittedName>
        <fullName evidence="3">CRISPR-associated endoribonuclease Cas6</fullName>
    </submittedName>
</protein>
<dbReference type="EMBL" id="FNFO01000015">
    <property type="protein sequence ID" value="SDM51800.1"/>
    <property type="molecule type" value="Genomic_DNA"/>
</dbReference>
<dbReference type="GO" id="GO:0051607">
    <property type="term" value="P:defense response to virus"/>
    <property type="evidence" value="ECO:0007669"/>
    <property type="project" value="UniProtKB-KW"/>
</dbReference>
<dbReference type="InterPro" id="IPR010156">
    <property type="entry name" value="CRISPR-assoc_prot_Cas6"/>
</dbReference>
<reference evidence="3 4" key="1">
    <citation type="submission" date="2016-10" db="EMBL/GenBank/DDBJ databases">
        <authorList>
            <person name="de Groot N.N."/>
        </authorList>
    </citation>
    <scope>NUCLEOTIDE SEQUENCE [LARGE SCALE GENOMIC DNA]</scope>
    <source>
        <strain evidence="3 4">DSM 25186</strain>
    </source>
</reference>
<dbReference type="InterPro" id="IPR045747">
    <property type="entry name" value="CRISPR-assoc_prot_Cas6_N_sf"/>
</dbReference>
<dbReference type="InterPro" id="IPR049435">
    <property type="entry name" value="Cas_Cas6_C"/>
</dbReference>
<dbReference type="Gene3D" id="3.30.70.1900">
    <property type="match status" value="1"/>
</dbReference>
<evidence type="ECO:0000313" key="3">
    <source>
        <dbReference type="EMBL" id="SDM51800.1"/>
    </source>
</evidence>
<evidence type="ECO:0000313" key="4">
    <source>
        <dbReference type="Proteomes" id="UP000198510"/>
    </source>
</evidence>
<dbReference type="RefSeq" id="WP_089688015.1">
    <property type="nucleotide sequence ID" value="NZ_FNFO01000015.1"/>
</dbReference>
<feature type="domain" description="CRISPR associated protein Cas6 C-terminal" evidence="2">
    <location>
        <begin position="111"/>
        <end position="221"/>
    </location>
</feature>
<dbReference type="OrthoDB" id="956004at2"/>
<proteinExistence type="predicted"/>
<organism evidence="3 4">
    <name type="scientific">Catalinimonas alkaloidigena</name>
    <dbReference type="NCBI Taxonomy" id="1075417"/>
    <lineage>
        <taxon>Bacteria</taxon>
        <taxon>Pseudomonadati</taxon>
        <taxon>Bacteroidota</taxon>
        <taxon>Cytophagia</taxon>
        <taxon>Cytophagales</taxon>
        <taxon>Catalimonadaceae</taxon>
        <taxon>Catalinimonas</taxon>
    </lineage>
</organism>
<evidence type="ECO:0000259" key="2">
    <source>
        <dbReference type="Pfam" id="PF01881"/>
    </source>
</evidence>
<keyword evidence="1" id="KW-0051">Antiviral defense</keyword>
<dbReference type="GO" id="GO:0016788">
    <property type="term" value="F:hydrolase activity, acting on ester bonds"/>
    <property type="evidence" value="ECO:0007669"/>
    <property type="project" value="InterPro"/>
</dbReference>
<dbReference type="NCBIfam" id="TIGR01877">
    <property type="entry name" value="cas_cas6"/>
    <property type="match status" value="1"/>
</dbReference>
<gene>
    <name evidence="3" type="ORF">SAMN05421823_1158</name>
</gene>
<keyword evidence="4" id="KW-1185">Reference proteome</keyword>
<accession>A0A1G9TVL3</accession>
<dbReference type="Pfam" id="PF01881">
    <property type="entry name" value="Cas_Cas6_C"/>
    <property type="match status" value="1"/>
</dbReference>
<evidence type="ECO:0000256" key="1">
    <source>
        <dbReference type="ARBA" id="ARBA00023118"/>
    </source>
</evidence>
<dbReference type="CDD" id="cd21140">
    <property type="entry name" value="Cas6_I-like"/>
    <property type="match status" value="1"/>
</dbReference>
<dbReference type="STRING" id="1075417.SAMN05421823_1158"/>